<accession>A0A6M2E2G2</accession>
<sequence>MTAILVVYFFGISSVSRSIKAVTVILAQSSANSPSFLSISTFFWRILLTSRALRASRQLWPTSDMQLQLKHLEI</sequence>
<dbReference type="EMBL" id="GIIL01007815">
    <property type="protein sequence ID" value="NOV51541.1"/>
    <property type="molecule type" value="Transcribed_RNA"/>
</dbReference>
<proteinExistence type="predicted"/>
<name>A0A6M2E2G2_XENCH</name>
<protein>
    <submittedName>
        <fullName evidence="1">Putative secreted protein</fullName>
    </submittedName>
</protein>
<reference evidence="1" key="1">
    <citation type="submission" date="2020-03" db="EMBL/GenBank/DDBJ databases">
        <title>Transcriptomic Profiling of the Digestive Tract of the Rat Flea, Xenopsylla cheopis, Following Blood Feeding and Infection with Yersinia pestis.</title>
        <authorList>
            <person name="Bland D.M."/>
            <person name="Martens C.A."/>
            <person name="Virtaneva K."/>
            <person name="Kanakabandi K."/>
            <person name="Long D."/>
            <person name="Rosenke R."/>
            <person name="Saturday G.A."/>
            <person name="Hoyt F.H."/>
            <person name="Bruno D.P."/>
            <person name="Ribeiro J.M.C."/>
            <person name="Hinnebusch J."/>
        </authorList>
    </citation>
    <scope>NUCLEOTIDE SEQUENCE</scope>
</reference>
<evidence type="ECO:0000313" key="1">
    <source>
        <dbReference type="EMBL" id="NOV51541.1"/>
    </source>
</evidence>
<dbReference type="AlphaFoldDB" id="A0A6M2E2G2"/>
<organism evidence="1">
    <name type="scientific">Xenopsylla cheopis</name>
    <name type="common">Oriental rat flea</name>
    <name type="synonym">Pulex cheopis</name>
    <dbReference type="NCBI Taxonomy" id="163159"/>
    <lineage>
        <taxon>Eukaryota</taxon>
        <taxon>Metazoa</taxon>
        <taxon>Ecdysozoa</taxon>
        <taxon>Arthropoda</taxon>
        <taxon>Hexapoda</taxon>
        <taxon>Insecta</taxon>
        <taxon>Pterygota</taxon>
        <taxon>Neoptera</taxon>
        <taxon>Endopterygota</taxon>
        <taxon>Siphonaptera</taxon>
        <taxon>Pulicidae</taxon>
        <taxon>Xenopsyllinae</taxon>
        <taxon>Xenopsylla</taxon>
    </lineage>
</organism>